<gene>
    <name evidence="3" type="ORF">TWF694_002034</name>
</gene>
<evidence type="ECO:0000256" key="2">
    <source>
        <dbReference type="SAM" id="Phobius"/>
    </source>
</evidence>
<name>A0AAV9X5H8_9PEZI</name>
<sequence>MASHQNTSYEPYRAGRHGSDHSAEKPLVLSATGRKSPNGNISRNRQHRAAPNRLRIILRVFILALASTILALQIHSIVVYFNTREDAMQNTQTGWRVGQWPVLDKNPTWVMLGVSAGSFLVQALALITLCSCFHFQDSMWHPIGVYFSSVIFIAAWIGALVYFKIIDSQGANRNHWDIWSYTCYNRAQTGNVPWKALCIEMEYTFVTAIVIAVFEIINLILFTISHKDERSRKAYKKVKTPWK</sequence>
<feature type="transmembrane region" description="Helical" evidence="2">
    <location>
        <begin position="109"/>
        <end position="133"/>
    </location>
</feature>
<feature type="transmembrane region" description="Helical" evidence="2">
    <location>
        <begin position="56"/>
        <end position="81"/>
    </location>
</feature>
<evidence type="ECO:0000313" key="3">
    <source>
        <dbReference type="EMBL" id="KAK6535579.1"/>
    </source>
</evidence>
<accession>A0AAV9X5H8</accession>
<keyword evidence="4" id="KW-1185">Reference proteome</keyword>
<proteinExistence type="predicted"/>
<feature type="transmembrane region" description="Helical" evidence="2">
    <location>
        <begin position="145"/>
        <end position="166"/>
    </location>
</feature>
<evidence type="ECO:0008006" key="5">
    <source>
        <dbReference type="Google" id="ProtNLM"/>
    </source>
</evidence>
<protein>
    <recommendedName>
        <fullName evidence="5">MARVEL domain-containing protein</fullName>
    </recommendedName>
</protein>
<evidence type="ECO:0000313" key="4">
    <source>
        <dbReference type="Proteomes" id="UP001365542"/>
    </source>
</evidence>
<keyword evidence="2" id="KW-0812">Transmembrane</keyword>
<comment type="caution">
    <text evidence="3">The sequence shown here is derived from an EMBL/GenBank/DDBJ whole genome shotgun (WGS) entry which is preliminary data.</text>
</comment>
<dbReference type="EMBL" id="JAVHJO010000010">
    <property type="protein sequence ID" value="KAK6535579.1"/>
    <property type="molecule type" value="Genomic_DNA"/>
</dbReference>
<dbReference type="PANTHER" id="PTHR42069:SF1">
    <property type="entry name" value="MARVEL DOMAIN-CONTAINING PROTEIN"/>
    <property type="match status" value="1"/>
</dbReference>
<dbReference type="PANTHER" id="PTHR42069">
    <property type="entry name" value="HYPHAL ANASTAMOSIS-8 PROTEIN"/>
    <property type="match status" value="1"/>
</dbReference>
<organism evidence="3 4">
    <name type="scientific">Orbilia ellipsospora</name>
    <dbReference type="NCBI Taxonomy" id="2528407"/>
    <lineage>
        <taxon>Eukaryota</taxon>
        <taxon>Fungi</taxon>
        <taxon>Dikarya</taxon>
        <taxon>Ascomycota</taxon>
        <taxon>Pezizomycotina</taxon>
        <taxon>Orbiliomycetes</taxon>
        <taxon>Orbiliales</taxon>
        <taxon>Orbiliaceae</taxon>
        <taxon>Orbilia</taxon>
    </lineage>
</organism>
<dbReference type="Proteomes" id="UP001365542">
    <property type="component" value="Unassembled WGS sequence"/>
</dbReference>
<feature type="transmembrane region" description="Helical" evidence="2">
    <location>
        <begin position="203"/>
        <end position="224"/>
    </location>
</feature>
<dbReference type="AlphaFoldDB" id="A0AAV9X5H8"/>
<keyword evidence="2" id="KW-0472">Membrane</keyword>
<feature type="region of interest" description="Disordered" evidence="1">
    <location>
        <begin position="1"/>
        <end position="23"/>
    </location>
</feature>
<evidence type="ECO:0000256" key="1">
    <source>
        <dbReference type="SAM" id="MobiDB-lite"/>
    </source>
</evidence>
<reference evidence="3 4" key="1">
    <citation type="submission" date="2019-10" db="EMBL/GenBank/DDBJ databases">
        <authorList>
            <person name="Palmer J.M."/>
        </authorList>
    </citation>
    <scope>NUCLEOTIDE SEQUENCE [LARGE SCALE GENOMIC DNA]</scope>
    <source>
        <strain evidence="3 4">TWF694</strain>
    </source>
</reference>
<keyword evidence="2" id="KW-1133">Transmembrane helix</keyword>